<dbReference type="AlphaFoldDB" id="A0AAW7ZC29"/>
<comment type="caution">
    <text evidence="2">The sequence shown here is derived from an EMBL/GenBank/DDBJ whole genome shotgun (WGS) entry which is preliminary data.</text>
</comment>
<sequence length="348" mass="38944">MRIINLFFIFLFAPLIGFLFAMTNFDSRAQATGLPLIKTELEISSTEQHLQDLYKNVSFISQLVEDQDQTFKEQERVIQELAMLSTNHRDLSDQIYEDRILAMLGPPVGFHQSERVEVKVFKLDELGYRGFIAKVKLFDPEVFKVVLAQDKYGEKETPSQAVERTGAILGINGGGFYRFMQDGREYTLPIGNTVIDEKLVGGFHPSVEDIFFSGINKEGKLIGGIFNDRDALLSQKPWQGVSFVPILIQGGKPVPLPAKWQNTKHPRTILGEYANGDLILIVVDGRQSDWSSGVTLERLQIKLIELGVKEGYNLDGGGSSTFIFDGQVLNRPSDGIQRAMATNLVVLQ</sequence>
<organism evidence="2 3">
    <name type="scientific">Desulforamulus aquiferis</name>
    <dbReference type="NCBI Taxonomy" id="1397668"/>
    <lineage>
        <taxon>Bacteria</taxon>
        <taxon>Bacillati</taxon>
        <taxon>Bacillota</taxon>
        <taxon>Clostridia</taxon>
        <taxon>Eubacteriales</taxon>
        <taxon>Peptococcaceae</taxon>
        <taxon>Desulforamulus</taxon>
    </lineage>
</organism>
<dbReference type="Proteomes" id="UP001172911">
    <property type="component" value="Unassembled WGS sequence"/>
</dbReference>
<feature type="domain" description="Phosphodiester glycosidase" evidence="1">
    <location>
        <begin position="166"/>
        <end position="346"/>
    </location>
</feature>
<gene>
    <name evidence="2" type="ORF">P6N53_08555</name>
</gene>
<name>A0AAW7ZC29_9FIRM</name>
<keyword evidence="2" id="KW-0326">Glycosidase</keyword>
<dbReference type="Pfam" id="PF09992">
    <property type="entry name" value="NAGPA"/>
    <property type="match status" value="1"/>
</dbReference>
<dbReference type="PANTHER" id="PTHR40446">
    <property type="entry name" value="N-ACETYLGLUCOSAMINE-1-PHOSPHODIESTER ALPHA-N-ACETYLGLUCOSAMINIDASE"/>
    <property type="match status" value="1"/>
</dbReference>
<dbReference type="InterPro" id="IPR018711">
    <property type="entry name" value="NAGPA"/>
</dbReference>
<evidence type="ECO:0000313" key="3">
    <source>
        <dbReference type="Proteomes" id="UP001172911"/>
    </source>
</evidence>
<proteinExistence type="predicted"/>
<keyword evidence="2" id="KW-0378">Hydrolase</keyword>
<reference evidence="2" key="2">
    <citation type="submission" date="2023-03" db="EMBL/GenBank/DDBJ databases">
        <authorList>
            <person name="Zhang Z."/>
        </authorList>
    </citation>
    <scope>NUCLEOTIDE SEQUENCE</scope>
    <source>
        <strain evidence="2">DSA</strain>
    </source>
</reference>
<reference evidence="2" key="1">
    <citation type="journal article" date="2023" name="J. Hazard. Mater.">
        <title>Anaerobic biodegradation of pyrene and benzo[a]pyrene by a new sulfate-reducing Desulforamulus aquiferis strain DSA.</title>
        <authorList>
            <person name="Zhang Z."/>
            <person name="Sun J."/>
            <person name="Gong X."/>
            <person name="Wang C."/>
            <person name="Wang H."/>
        </authorList>
    </citation>
    <scope>NUCLEOTIDE SEQUENCE</scope>
    <source>
        <strain evidence="2">DSA</strain>
    </source>
</reference>
<dbReference type="RefSeq" id="WP_304542411.1">
    <property type="nucleotide sequence ID" value="NZ_JARPTC010000012.1"/>
</dbReference>
<dbReference type="GO" id="GO:0016798">
    <property type="term" value="F:hydrolase activity, acting on glycosyl bonds"/>
    <property type="evidence" value="ECO:0007669"/>
    <property type="project" value="UniProtKB-KW"/>
</dbReference>
<dbReference type="EMBL" id="JARPTC010000012">
    <property type="protein sequence ID" value="MDO7787268.1"/>
    <property type="molecule type" value="Genomic_DNA"/>
</dbReference>
<keyword evidence="3" id="KW-1185">Reference proteome</keyword>
<protein>
    <submittedName>
        <fullName evidence="2">Phosphodiester glycosidase family protein</fullName>
    </submittedName>
</protein>
<evidence type="ECO:0000259" key="1">
    <source>
        <dbReference type="Pfam" id="PF09992"/>
    </source>
</evidence>
<accession>A0AAW7ZC29</accession>
<evidence type="ECO:0000313" key="2">
    <source>
        <dbReference type="EMBL" id="MDO7787268.1"/>
    </source>
</evidence>
<dbReference type="PANTHER" id="PTHR40446:SF2">
    <property type="entry name" value="N-ACETYLGLUCOSAMINE-1-PHOSPHODIESTER ALPHA-N-ACETYLGLUCOSAMINIDASE"/>
    <property type="match status" value="1"/>
</dbReference>